<evidence type="ECO:0000256" key="1">
    <source>
        <dbReference type="SAM" id="MobiDB-lite"/>
    </source>
</evidence>
<accession>A0A1W2W5N1</accession>
<dbReference type="Ensembl" id="ENSCINT00000023387.2">
    <property type="protein sequence ID" value="ENSCINP00000023141.2"/>
    <property type="gene ID" value="ENSCING00000012381.2"/>
</dbReference>
<feature type="signal peptide" evidence="3">
    <location>
        <begin position="1"/>
        <end position="20"/>
    </location>
</feature>
<evidence type="ECO:0000256" key="3">
    <source>
        <dbReference type="SAM" id="SignalP"/>
    </source>
</evidence>
<dbReference type="GeneID" id="100185162"/>
<feature type="region of interest" description="Disordered" evidence="1">
    <location>
        <begin position="125"/>
        <end position="168"/>
    </location>
</feature>
<organism evidence="4 5">
    <name type="scientific">Ciona intestinalis</name>
    <name type="common">Transparent sea squirt</name>
    <name type="synonym">Ascidia intestinalis</name>
    <dbReference type="NCBI Taxonomy" id="7719"/>
    <lineage>
        <taxon>Eukaryota</taxon>
        <taxon>Metazoa</taxon>
        <taxon>Chordata</taxon>
        <taxon>Tunicata</taxon>
        <taxon>Ascidiacea</taxon>
        <taxon>Phlebobranchia</taxon>
        <taxon>Cionidae</taxon>
        <taxon>Ciona</taxon>
    </lineage>
</organism>
<dbReference type="HOGENOM" id="CLU_1189556_0_0_1"/>
<dbReference type="AlphaFoldDB" id="F6YR26"/>
<accession>F6YR26</accession>
<name>F6YR26_CIOIN</name>
<dbReference type="Proteomes" id="UP000008144">
    <property type="component" value="Unassembled WGS sequence"/>
</dbReference>
<reference evidence="4" key="2">
    <citation type="submission" date="2025-08" db="UniProtKB">
        <authorList>
            <consortium name="Ensembl"/>
        </authorList>
    </citation>
    <scope>IDENTIFICATION</scope>
</reference>
<dbReference type="GeneTree" id="ENSGT00390000005039"/>
<reference evidence="5" key="1">
    <citation type="journal article" date="2002" name="Science">
        <title>The draft genome of Ciona intestinalis: insights into chordate and vertebrate origins.</title>
        <authorList>
            <person name="Dehal P."/>
            <person name="Satou Y."/>
            <person name="Campbell R.K."/>
            <person name="Chapman J."/>
            <person name="Degnan B."/>
            <person name="De Tomaso A."/>
            <person name="Davidson B."/>
            <person name="Di Gregorio A."/>
            <person name="Gelpke M."/>
            <person name="Goodstein D.M."/>
            <person name="Harafuji N."/>
            <person name="Hastings K.E."/>
            <person name="Ho I."/>
            <person name="Hotta K."/>
            <person name="Huang W."/>
            <person name="Kawashima T."/>
            <person name="Lemaire P."/>
            <person name="Martinez D."/>
            <person name="Meinertzhagen I.A."/>
            <person name="Necula S."/>
            <person name="Nonaka M."/>
            <person name="Putnam N."/>
            <person name="Rash S."/>
            <person name="Saiga H."/>
            <person name="Satake M."/>
            <person name="Terry A."/>
            <person name="Yamada L."/>
            <person name="Wang H.G."/>
            <person name="Awazu S."/>
            <person name="Azumi K."/>
            <person name="Boore J."/>
            <person name="Branno M."/>
            <person name="Chin-Bow S."/>
            <person name="DeSantis R."/>
            <person name="Doyle S."/>
            <person name="Francino P."/>
            <person name="Keys D.N."/>
            <person name="Haga S."/>
            <person name="Hayashi H."/>
            <person name="Hino K."/>
            <person name="Imai K.S."/>
            <person name="Inaba K."/>
            <person name="Kano S."/>
            <person name="Kobayashi K."/>
            <person name="Kobayashi M."/>
            <person name="Lee B.I."/>
            <person name="Makabe K.W."/>
            <person name="Manohar C."/>
            <person name="Matassi G."/>
            <person name="Medina M."/>
            <person name="Mochizuki Y."/>
            <person name="Mount S."/>
            <person name="Morishita T."/>
            <person name="Miura S."/>
            <person name="Nakayama A."/>
            <person name="Nishizaka S."/>
            <person name="Nomoto H."/>
            <person name="Ohta F."/>
            <person name="Oishi K."/>
            <person name="Rigoutsos I."/>
            <person name="Sano M."/>
            <person name="Sasaki A."/>
            <person name="Sasakura Y."/>
            <person name="Shoguchi E."/>
            <person name="Shin-i T."/>
            <person name="Spagnuolo A."/>
            <person name="Stainier D."/>
            <person name="Suzuki M.M."/>
            <person name="Tassy O."/>
            <person name="Takatori N."/>
            <person name="Tokuoka M."/>
            <person name="Yagi K."/>
            <person name="Yoshizaki F."/>
            <person name="Wada S."/>
            <person name="Zhang C."/>
            <person name="Hyatt P.D."/>
            <person name="Larimer F."/>
            <person name="Detter C."/>
            <person name="Doggett N."/>
            <person name="Glavina T."/>
            <person name="Hawkins T."/>
            <person name="Richardson P."/>
            <person name="Lucas S."/>
            <person name="Kohara Y."/>
            <person name="Levine M."/>
            <person name="Satoh N."/>
            <person name="Rokhsar D.S."/>
        </authorList>
    </citation>
    <scope>NUCLEOTIDE SEQUENCE [LARGE SCALE GENOMIC DNA]</scope>
</reference>
<evidence type="ECO:0000256" key="2">
    <source>
        <dbReference type="SAM" id="Phobius"/>
    </source>
</evidence>
<dbReference type="OMA" id="FIGKYFH"/>
<sequence length="233" mass="25304">MKSTIYVALVLVFLFQSALGQNSDDVMRTPDEETNDEDKKDAGGSNKVVVLGVALSASVMVAVAGIFIGKYFHVEKLLCCCCKKKTADEEKLDTNPLGDAGWYGSDINKESNMFMTGRVNGAYSANENFKGDEKKEETKKQSESKRSHGPRRAPVLPSSTKHKKSKATSMTVNIEPVGFGACTTHIAADGSLVKARAVEEKFNQTPATESQITSYNSETSYKAAASQHDDILF</sequence>
<feature type="transmembrane region" description="Helical" evidence="2">
    <location>
        <begin position="48"/>
        <end position="68"/>
    </location>
</feature>
<keyword evidence="3" id="KW-0732">Signal</keyword>
<evidence type="ECO:0000313" key="5">
    <source>
        <dbReference type="Proteomes" id="UP000008144"/>
    </source>
</evidence>
<evidence type="ECO:0000313" key="4">
    <source>
        <dbReference type="Ensembl" id="ENSCINP00000023141.2"/>
    </source>
</evidence>
<proteinExistence type="predicted"/>
<dbReference type="KEGG" id="cin:100185162"/>
<feature type="chain" id="PRO_5014090368" evidence="3">
    <location>
        <begin position="21"/>
        <end position="233"/>
    </location>
</feature>
<keyword evidence="5" id="KW-1185">Reference proteome</keyword>
<keyword evidence="2" id="KW-0472">Membrane</keyword>
<reference evidence="4" key="3">
    <citation type="submission" date="2025-09" db="UniProtKB">
        <authorList>
            <consortium name="Ensembl"/>
        </authorList>
    </citation>
    <scope>IDENTIFICATION</scope>
</reference>
<dbReference type="RefSeq" id="XP_002119430.2">
    <property type="nucleotide sequence ID" value="XM_002119394.4"/>
</dbReference>
<feature type="compositionally biased region" description="Basic and acidic residues" evidence="1">
    <location>
        <begin position="129"/>
        <end position="146"/>
    </location>
</feature>
<protein>
    <submittedName>
        <fullName evidence="4">Uncharacterized LOC100185162</fullName>
    </submittedName>
</protein>
<dbReference type="InParanoid" id="F6YR26"/>
<gene>
    <name evidence="4" type="primary">LOC100185162</name>
</gene>
<keyword evidence="2" id="KW-1133">Transmembrane helix</keyword>
<keyword evidence="2" id="KW-0812">Transmembrane</keyword>